<dbReference type="PANTHER" id="PTHR30250:SF11">
    <property type="entry name" value="O-ANTIGEN TRANSPORTER-RELATED"/>
    <property type="match status" value="1"/>
</dbReference>
<dbReference type="Proteomes" id="UP000005741">
    <property type="component" value="Chromosome"/>
</dbReference>
<dbReference type="HOGENOM" id="CLU_043240_0_0_2"/>
<evidence type="ECO:0000256" key="1">
    <source>
        <dbReference type="ARBA" id="ARBA00004651"/>
    </source>
</evidence>
<dbReference type="OrthoDB" id="112053at2157"/>
<keyword evidence="4 6" id="KW-1133">Transmembrane helix</keyword>
<dbReference type="InParanoid" id="H1Z286"/>
<protein>
    <submittedName>
        <fullName evidence="7">Polysaccharide biosynthesis protein</fullName>
    </submittedName>
</protein>
<evidence type="ECO:0000256" key="6">
    <source>
        <dbReference type="SAM" id="Phobius"/>
    </source>
</evidence>
<feature type="transmembrane region" description="Helical" evidence="6">
    <location>
        <begin position="252"/>
        <end position="277"/>
    </location>
</feature>
<evidence type="ECO:0000313" key="8">
    <source>
        <dbReference type="Proteomes" id="UP000005741"/>
    </source>
</evidence>
<feature type="transmembrane region" description="Helical" evidence="6">
    <location>
        <begin position="24"/>
        <end position="46"/>
    </location>
</feature>
<feature type="transmembrane region" description="Helical" evidence="6">
    <location>
        <begin position="334"/>
        <end position="356"/>
    </location>
</feature>
<keyword evidence="2" id="KW-1003">Cell membrane</keyword>
<evidence type="ECO:0000256" key="3">
    <source>
        <dbReference type="ARBA" id="ARBA00022692"/>
    </source>
</evidence>
<accession>H1Z286</accession>
<feature type="transmembrane region" description="Helical" evidence="6">
    <location>
        <begin position="125"/>
        <end position="147"/>
    </location>
</feature>
<dbReference type="InterPro" id="IPR050833">
    <property type="entry name" value="Poly_Biosynth_Transport"/>
</dbReference>
<dbReference type="InterPro" id="IPR002797">
    <property type="entry name" value="Polysacc_synth"/>
</dbReference>
<dbReference type="STRING" id="937775.Metlim_0477"/>
<keyword evidence="8" id="KW-1185">Reference proteome</keyword>
<feature type="transmembrane region" description="Helical" evidence="6">
    <location>
        <begin position="452"/>
        <end position="470"/>
    </location>
</feature>
<name>H1Z286_9EURY</name>
<dbReference type="Pfam" id="PF01943">
    <property type="entry name" value="Polysacc_synt"/>
    <property type="match status" value="1"/>
</dbReference>
<feature type="transmembrane region" description="Helical" evidence="6">
    <location>
        <begin position="167"/>
        <end position="199"/>
    </location>
</feature>
<keyword evidence="5 6" id="KW-0472">Membrane</keyword>
<feature type="transmembrane region" description="Helical" evidence="6">
    <location>
        <begin position="298"/>
        <end position="322"/>
    </location>
</feature>
<keyword evidence="3 6" id="KW-0812">Transmembrane</keyword>
<gene>
    <name evidence="7" type="ORF">Metlim_0477</name>
</gene>
<dbReference type="RefSeq" id="WP_004076273.1">
    <property type="nucleotide sequence ID" value="NZ_CM001436.1"/>
</dbReference>
<sequence>MRIPALKEIIPRILCIDKLQRQTIISLTSLLILTLTGFISTIYFAHVLGAEGLGGYKIFLAYLAVFSLLSEGGISAAMIKRISEGGDSGSYYSASLFLRAVLIAGVISGIIIAKPAFIDLTESGLYYLLILAVISGGIYNLIISANYGAGMVGMSQISALGNETGRITSQVLTVFFGFGSAGLAAGHIAGFITGAAIAFRYRTVRLARFGMEHIRSIYTYAKWSFLSCAGTTITAYADTILVGYFLTNYEVGIYGIALQFSAIATLAAAAMINALFPQLSLWHKEGEYSMIENAVKKSLAYALIPALPAVTGGIILSDNILYFLYGADFAEGAAALRIILPAQIFSIFLLTGIMCLNAFNRPKESFRVTISAAALNICLNLLLIPLFGINGSALAFLATMALSALYSAVLLRDTLPLKPDIPVVKDIITSSAMMAVFILAQREVFAPDSWPVLFAIVISGALLYSGILCTKNRMIKEDIQEVLKKSGMIKS</sequence>
<proteinExistence type="predicted"/>
<evidence type="ECO:0000256" key="2">
    <source>
        <dbReference type="ARBA" id="ARBA00022475"/>
    </source>
</evidence>
<evidence type="ECO:0000313" key="7">
    <source>
        <dbReference type="EMBL" id="EHQ34615.1"/>
    </source>
</evidence>
<evidence type="ECO:0000256" key="5">
    <source>
        <dbReference type="ARBA" id="ARBA00023136"/>
    </source>
</evidence>
<evidence type="ECO:0000256" key="4">
    <source>
        <dbReference type="ARBA" id="ARBA00022989"/>
    </source>
</evidence>
<feature type="transmembrane region" description="Helical" evidence="6">
    <location>
        <begin position="91"/>
        <end position="113"/>
    </location>
</feature>
<dbReference type="AlphaFoldDB" id="H1Z286"/>
<dbReference type="GO" id="GO:0005886">
    <property type="term" value="C:plasma membrane"/>
    <property type="evidence" value="ECO:0007669"/>
    <property type="project" value="UniProtKB-SubCell"/>
</dbReference>
<feature type="transmembrane region" description="Helical" evidence="6">
    <location>
        <begin position="220"/>
        <end position="246"/>
    </location>
</feature>
<comment type="subcellular location">
    <subcellularLocation>
        <location evidence="1">Cell membrane</location>
        <topology evidence="1">Multi-pass membrane protein</topology>
    </subcellularLocation>
</comment>
<dbReference type="EMBL" id="CM001436">
    <property type="protein sequence ID" value="EHQ34615.1"/>
    <property type="molecule type" value="Genomic_DNA"/>
</dbReference>
<organism evidence="7 8">
    <name type="scientific">Methanoplanus limicola DSM 2279</name>
    <dbReference type="NCBI Taxonomy" id="937775"/>
    <lineage>
        <taxon>Archaea</taxon>
        <taxon>Methanobacteriati</taxon>
        <taxon>Methanobacteriota</taxon>
        <taxon>Stenosarchaea group</taxon>
        <taxon>Methanomicrobia</taxon>
        <taxon>Methanomicrobiales</taxon>
        <taxon>Methanomicrobiaceae</taxon>
        <taxon>Methanoplanus</taxon>
    </lineage>
</organism>
<reference evidence="7 8" key="1">
    <citation type="submission" date="2011-10" db="EMBL/GenBank/DDBJ databases">
        <title>The Improved High-Quality Draft genome of Methanoplanus limicola DSM 2279.</title>
        <authorList>
            <consortium name="US DOE Joint Genome Institute (JGI-PGF)"/>
            <person name="Lucas S."/>
            <person name="Copeland A."/>
            <person name="Lapidus A."/>
            <person name="Glavina del Rio T."/>
            <person name="Dalin E."/>
            <person name="Tice H."/>
            <person name="Bruce D."/>
            <person name="Goodwin L."/>
            <person name="Pitluck S."/>
            <person name="Peters L."/>
            <person name="Mikhailova N."/>
            <person name="Lu M."/>
            <person name="Kyrpides N."/>
            <person name="Mavromatis K."/>
            <person name="Ivanova N."/>
            <person name="Markowitz V."/>
            <person name="Cheng J.-F."/>
            <person name="Hugenholtz P."/>
            <person name="Woyke T."/>
            <person name="Wu D."/>
            <person name="Wirth R."/>
            <person name="Brambilla E.-M."/>
            <person name="Klenk H.-P."/>
            <person name="Eisen J.A."/>
        </authorList>
    </citation>
    <scope>NUCLEOTIDE SEQUENCE [LARGE SCALE GENOMIC DNA]</scope>
    <source>
        <strain evidence="7 8">DSM 2279</strain>
    </source>
</reference>
<dbReference type="PANTHER" id="PTHR30250">
    <property type="entry name" value="PST FAMILY PREDICTED COLANIC ACID TRANSPORTER"/>
    <property type="match status" value="1"/>
</dbReference>